<protein>
    <submittedName>
        <fullName evidence="2">Uncharacterized protein</fullName>
    </submittedName>
</protein>
<evidence type="ECO:0000313" key="3">
    <source>
        <dbReference type="Proteomes" id="UP000050164"/>
    </source>
</evidence>
<organism evidence="2 3">
    <name type="scientific">Mycobacterium tuberculosis</name>
    <dbReference type="NCBI Taxonomy" id="1773"/>
    <lineage>
        <taxon>Bacteria</taxon>
        <taxon>Bacillati</taxon>
        <taxon>Actinomycetota</taxon>
        <taxon>Actinomycetes</taxon>
        <taxon>Mycobacteriales</taxon>
        <taxon>Mycobacteriaceae</taxon>
        <taxon>Mycobacterium</taxon>
        <taxon>Mycobacterium tuberculosis complex</taxon>
    </lineage>
</organism>
<evidence type="ECO:0000256" key="1">
    <source>
        <dbReference type="SAM" id="MobiDB-lite"/>
    </source>
</evidence>
<feature type="region of interest" description="Disordered" evidence="1">
    <location>
        <begin position="82"/>
        <end position="102"/>
    </location>
</feature>
<feature type="compositionally biased region" description="Polar residues" evidence="1">
    <location>
        <begin position="82"/>
        <end position="96"/>
    </location>
</feature>
<name>A0A655APX1_MYCTX</name>
<sequence>MLAVVPICANCIIGPINILAGYAAACPTCSAASTGNPAATDCAAATTAGTPSTAPSAIGDNAAETDVAIPVNCAPAWEANPAKSSGGTLNGVNVSATAAAPA</sequence>
<reference evidence="2 3" key="1">
    <citation type="submission" date="2015-03" db="EMBL/GenBank/DDBJ databases">
        <authorList>
            <consortium name="Pathogen Informatics"/>
        </authorList>
    </citation>
    <scope>NUCLEOTIDE SEQUENCE [LARGE SCALE GENOMIC DNA]</scope>
    <source>
        <strain evidence="2 3">Bir 185</strain>
    </source>
</reference>
<gene>
    <name evidence="2" type="ORF">ERS027659_04730</name>
</gene>
<dbReference type="Proteomes" id="UP000050164">
    <property type="component" value="Unassembled WGS sequence"/>
</dbReference>
<evidence type="ECO:0000313" key="2">
    <source>
        <dbReference type="EMBL" id="CKT68907.1"/>
    </source>
</evidence>
<accession>A0A655APX1</accession>
<dbReference type="EMBL" id="CNFT01001847">
    <property type="protein sequence ID" value="CKT68907.1"/>
    <property type="molecule type" value="Genomic_DNA"/>
</dbReference>
<dbReference type="AlphaFoldDB" id="A0A655APX1"/>
<proteinExistence type="predicted"/>